<feature type="non-terminal residue" evidence="1">
    <location>
        <position position="1"/>
    </location>
</feature>
<organism evidence="1">
    <name type="scientific">hydrothermal vent metagenome</name>
    <dbReference type="NCBI Taxonomy" id="652676"/>
    <lineage>
        <taxon>unclassified sequences</taxon>
        <taxon>metagenomes</taxon>
        <taxon>ecological metagenomes</taxon>
    </lineage>
</organism>
<sequence>ANGDQYNEYFTVTGIESCGFTVEVQIFNRWGAKIFESSNYQNNWNGFAHSSSVGNSDKVPTGTYYYIINLKNSGLKPFAGPIYVGTK</sequence>
<proteinExistence type="predicted"/>
<dbReference type="NCBIfam" id="TIGR04131">
    <property type="entry name" value="Bac_Flav_CTERM"/>
    <property type="match status" value="1"/>
</dbReference>
<name>A0A3B0RN19_9ZZZZ</name>
<evidence type="ECO:0000313" key="1">
    <source>
        <dbReference type="EMBL" id="VAV84965.1"/>
    </source>
</evidence>
<dbReference type="AlphaFoldDB" id="A0A3B0RN19"/>
<gene>
    <name evidence="1" type="ORF">MNBD_BACTEROID02-1627</name>
</gene>
<accession>A0A3B0RN19</accession>
<dbReference type="EMBL" id="UOEB01000194">
    <property type="protein sequence ID" value="VAV84965.1"/>
    <property type="molecule type" value="Genomic_DNA"/>
</dbReference>
<dbReference type="InterPro" id="IPR026341">
    <property type="entry name" value="T9SS_type_B"/>
</dbReference>
<reference evidence="1" key="1">
    <citation type="submission" date="2018-06" db="EMBL/GenBank/DDBJ databases">
        <authorList>
            <person name="Zhirakovskaya E."/>
        </authorList>
    </citation>
    <scope>NUCLEOTIDE SEQUENCE</scope>
</reference>
<protein>
    <submittedName>
        <fullName evidence="1">Internalin, putative</fullName>
    </submittedName>
</protein>
<dbReference type="Pfam" id="PF13585">
    <property type="entry name" value="CHU_C"/>
    <property type="match status" value="1"/>
</dbReference>